<evidence type="ECO:0000313" key="3">
    <source>
        <dbReference type="Proteomes" id="UP000656881"/>
    </source>
</evidence>
<dbReference type="Proteomes" id="UP000656881">
    <property type="component" value="Unassembled WGS sequence"/>
</dbReference>
<dbReference type="Pfam" id="PF08044">
    <property type="entry name" value="DUF1707"/>
    <property type="match status" value="1"/>
</dbReference>
<dbReference type="PANTHER" id="PTHR40763">
    <property type="entry name" value="MEMBRANE PROTEIN-RELATED"/>
    <property type="match status" value="1"/>
</dbReference>
<protein>
    <recommendedName>
        <fullName evidence="1">DUF1707 domain-containing protein</fullName>
    </recommendedName>
</protein>
<sequence length="180" mass="19838">MTSLPKDPTTPLGEDDRDEAVRRLREAYAEGHLAHEEMDDRLGQVLTAKTHGELAPLLASLPPEKEGATSTIGALSGRIRRRGEWRVPRTLKVQSAMGRVHLDLSRAIIEHPVVDIELHLGTGRSKITVPHDAIVDFEGVQAVWKETLDKSGRPSRPGGPKIRISGAMGMGRLTIRRARR</sequence>
<accession>A0ABQ2M2J0</accession>
<feature type="domain" description="DUF1707" evidence="1">
    <location>
        <begin position="13"/>
        <end position="62"/>
    </location>
</feature>
<dbReference type="RefSeq" id="WP_189174801.1">
    <property type="nucleotide sequence ID" value="NZ_BMNG01000007.1"/>
</dbReference>
<dbReference type="PANTHER" id="PTHR40763:SF5">
    <property type="entry name" value="MEMBRANE PROTEIN"/>
    <property type="match status" value="1"/>
</dbReference>
<proteinExistence type="predicted"/>
<gene>
    <name evidence="2" type="ORF">GCM10012286_37180</name>
</gene>
<dbReference type="InterPro" id="IPR012551">
    <property type="entry name" value="DUF1707_SHOCT-like"/>
</dbReference>
<evidence type="ECO:0000313" key="2">
    <source>
        <dbReference type="EMBL" id="GGO46385.1"/>
    </source>
</evidence>
<evidence type="ECO:0000259" key="1">
    <source>
        <dbReference type="Pfam" id="PF08044"/>
    </source>
</evidence>
<comment type="caution">
    <text evidence="2">The sequence shown here is derived from an EMBL/GenBank/DDBJ whole genome shotgun (WGS) entry which is preliminary data.</text>
</comment>
<organism evidence="2 3">
    <name type="scientific">Streptomyces lasiicapitis</name>
    <dbReference type="NCBI Taxonomy" id="1923961"/>
    <lineage>
        <taxon>Bacteria</taxon>
        <taxon>Bacillati</taxon>
        <taxon>Actinomycetota</taxon>
        <taxon>Actinomycetes</taxon>
        <taxon>Kitasatosporales</taxon>
        <taxon>Streptomycetaceae</taxon>
        <taxon>Streptomyces</taxon>
    </lineage>
</organism>
<reference evidence="3" key="1">
    <citation type="journal article" date="2019" name="Int. J. Syst. Evol. Microbiol.">
        <title>The Global Catalogue of Microorganisms (GCM) 10K type strain sequencing project: providing services to taxonomists for standard genome sequencing and annotation.</title>
        <authorList>
            <consortium name="The Broad Institute Genomics Platform"/>
            <consortium name="The Broad Institute Genome Sequencing Center for Infectious Disease"/>
            <person name="Wu L."/>
            <person name="Ma J."/>
        </authorList>
    </citation>
    <scope>NUCLEOTIDE SEQUENCE [LARGE SCALE GENOMIC DNA]</scope>
    <source>
        <strain evidence="3">CGMCC 4.7349</strain>
    </source>
</reference>
<keyword evidence="3" id="KW-1185">Reference proteome</keyword>
<dbReference type="EMBL" id="BMNG01000007">
    <property type="protein sequence ID" value="GGO46385.1"/>
    <property type="molecule type" value="Genomic_DNA"/>
</dbReference>
<name>A0ABQ2M2J0_9ACTN</name>